<accession>A0A9D4IDL1</accession>
<evidence type="ECO:0000313" key="2">
    <source>
        <dbReference type="Proteomes" id="UP000828390"/>
    </source>
</evidence>
<dbReference type="AlphaFoldDB" id="A0A9D4IDL1"/>
<dbReference type="Proteomes" id="UP000828390">
    <property type="component" value="Unassembled WGS sequence"/>
</dbReference>
<keyword evidence="2" id="KW-1185">Reference proteome</keyword>
<gene>
    <name evidence="1" type="ORF">DPMN_170852</name>
</gene>
<organism evidence="1 2">
    <name type="scientific">Dreissena polymorpha</name>
    <name type="common">Zebra mussel</name>
    <name type="synonym">Mytilus polymorpha</name>
    <dbReference type="NCBI Taxonomy" id="45954"/>
    <lineage>
        <taxon>Eukaryota</taxon>
        <taxon>Metazoa</taxon>
        <taxon>Spiralia</taxon>
        <taxon>Lophotrochozoa</taxon>
        <taxon>Mollusca</taxon>
        <taxon>Bivalvia</taxon>
        <taxon>Autobranchia</taxon>
        <taxon>Heteroconchia</taxon>
        <taxon>Euheterodonta</taxon>
        <taxon>Imparidentia</taxon>
        <taxon>Neoheterodontei</taxon>
        <taxon>Myida</taxon>
        <taxon>Dreissenoidea</taxon>
        <taxon>Dreissenidae</taxon>
        <taxon>Dreissena</taxon>
    </lineage>
</organism>
<dbReference type="EMBL" id="JAIWYP010000009">
    <property type="protein sequence ID" value="KAH3769579.1"/>
    <property type="molecule type" value="Genomic_DNA"/>
</dbReference>
<reference evidence="1" key="2">
    <citation type="submission" date="2020-11" db="EMBL/GenBank/DDBJ databases">
        <authorList>
            <person name="McCartney M.A."/>
            <person name="Auch B."/>
            <person name="Kono T."/>
            <person name="Mallez S."/>
            <person name="Becker A."/>
            <person name="Gohl D.M."/>
            <person name="Silverstein K.A.T."/>
            <person name="Koren S."/>
            <person name="Bechman K.B."/>
            <person name="Herman A."/>
            <person name="Abrahante J.E."/>
            <person name="Garbe J."/>
        </authorList>
    </citation>
    <scope>NUCLEOTIDE SEQUENCE</scope>
    <source>
        <strain evidence="1">Duluth1</strain>
        <tissue evidence="1">Whole animal</tissue>
    </source>
</reference>
<proteinExistence type="predicted"/>
<evidence type="ECO:0000313" key="1">
    <source>
        <dbReference type="EMBL" id="KAH3769579.1"/>
    </source>
</evidence>
<protein>
    <submittedName>
        <fullName evidence="1">Uncharacterized protein</fullName>
    </submittedName>
</protein>
<name>A0A9D4IDL1_DREPO</name>
<reference evidence="1" key="1">
    <citation type="journal article" date="2019" name="bioRxiv">
        <title>The Genome of the Zebra Mussel, Dreissena polymorpha: A Resource for Invasive Species Research.</title>
        <authorList>
            <person name="McCartney M.A."/>
            <person name="Auch B."/>
            <person name="Kono T."/>
            <person name="Mallez S."/>
            <person name="Zhang Y."/>
            <person name="Obille A."/>
            <person name="Becker A."/>
            <person name="Abrahante J.E."/>
            <person name="Garbe J."/>
            <person name="Badalamenti J.P."/>
            <person name="Herman A."/>
            <person name="Mangelson H."/>
            <person name="Liachko I."/>
            <person name="Sullivan S."/>
            <person name="Sone E.D."/>
            <person name="Koren S."/>
            <person name="Silverstein K.A.T."/>
            <person name="Beckman K.B."/>
            <person name="Gohl D.M."/>
        </authorList>
    </citation>
    <scope>NUCLEOTIDE SEQUENCE</scope>
    <source>
        <strain evidence="1">Duluth1</strain>
        <tissue evidence="1">Whole animal</tissue>
    </source>
</reference>
<comment type="caution">
    <text evidence="1">The sequence shown here is derived from an EMBL/GenBank/DDBJ whole genome shotgun (WGS) entry which is preliminary data.</text>
</comment>
<sequence>MCFISRVNIIAVQPEDVREKNEELIVPGRIVRRAKRQTSKQTTYEGKLIKAAFCMDLRSFCIRMTCKALLR</sequence>